<keyword evidence="1" id="KW-0732">Signal</keyword>
<dbReference type="AlphaFoldDB" id="A0A939LYM0"/>
<name>A0A939LYM0_9MICO</name>
<accession>A0A939LYM0</accession>
<protein>
    <submittedName>
        <fullName evidence="2">Uncharacterized protein</fullName>
    </submittedName>
</protein>
<proteinExistence type="predicted"/>
<feature type="chain" id="PRO_5037206890" evidence="1">
    <location>
        <begin position="25"/>
        <end position="154"/>
    </location>
</feature>
<evidence type="ECO:0000256" key="1">
    <source>
        <dbReference type="SAM" id="SignalP"/>
    </source>
</evidence>
<keyword evidence="3" id="KW-1185">Reference proteome</keyword>
<evidence type="ECO:0000313" key="2">
    <source>
        <dbReference type="EMBL" id="MBO1803865.1"/>
    </source>
</evidence>
<dbReference type="Proteomes" id="UP000664398">
    <property type="component" value="Unassembled WGS sequence"/>
</dbReference>
<gene>
    <name evidence="2" type="ORF">J4H91_00830</name>
</gene>
<dbReference type="RefSeq" id="WP_208044348.1">
    <property type="nucleotide sequence ID" value="NZ_JAGDYL010000001.1"/>
</dbReference>
<dbReference type="EMBL" id="JAGDYL010000001">
    <property type="protein sequence ID" value="MBO1803865.1"/>
    <property type="molecule type" value="Genomic_DNA"/>
</dbReference>
<feature type="signal peptide" evidence="1">
    <location>
        <begin position="1"/>
        <end position="24"/>
    </location>
</feature>
<reference evidence="2" key="1">
    <citation type="submission" date="2021-03" db="EMBL/GenBank/DDBJ databases">
        <title>Leucobacter chromiisoli sp. nov., isolated from chromium-containing soil of chemical plant.</title>
        <authorList>
            <person name="Xu Z."/>
        </authorList>
    </citation>
    <scope>NUCLEOTIDE SEQUENCE</scope>
    <source>
        <strain evidence="2">A2</strain>
    </source>
</reference>
<organism evidence="2 3">
    <name type="scientific">Leucobacter ruminantium</name>
    <dbReference type="NCBI Taxonomy" id="1289170"/>
    <lineage>
        <taxon>Bacteria</taxon>
        <taxon>Bacillati</taxon>
        <taxon>Actinomycetota</taxon>
        <taxon>Actinomycetes</taxon>
        <taxon>Micrococcales</taxon>
        <taxon>Microbacteriaceae</taxon>
        <taxon>Leucobacter</taxon>
    </lineage>
</organism>
<sequence>MRNTIRIGAAGVSAALAVALSGCAAQVDTASFEQRLERLPELNGALVEVQHPGLPTNTQVSVWAFTDALDVPSSAVAVRDIAKAIRDEPSVGRHSVLVSIVPGEPADYPTRGDAVRAAAPIMHVVAEQLGLPESDDEMLVLDRHAVGLLTGTVG</sequence>
<evidence type="ECO:0000313" key="3">
    <source>
        <dbReference type="Proteomes" id="UP000664398"/>
    </source>
</evidence>
<dbReference type="PROSITE" id="PS51257">
    <property type="entry name" value="PROKAR_LIPOPROTEIN"/>
    <property type="match status" value="1"/>
</dbReference>
<comment type="caution">
    <text evidence="2">The sequence shown here is derived from an EMBL/GenBank/DDBJ whole genome shotgun (WGS) entry which is preliminary data.</text>
</comment>